<proteinExistence type="inferred from homology"/>
<keyword evidence="4" id="KW-0106">Calcium</keyword>
<evidence type="ECO:0000256" key="2">
    <source>
        <dbReference type="ARBA" id="ARBA00022694"/>
    </source>
</evidence>
<dbReference type="SUPFAM" id="SSF69819">
    <property type="entry name" value="MTH1598-like"/>
    <property type="match status" value="1"/>
</dbReference>
<evidence type="ECO:0000313" key="6">
    <source>
        <dbReference type="EMBL" id="BAL54637.1"/>
    </source>
</evidence>
<reference evidence="6" key="2">
    <citation type="journal article" date="2012" name="PLoS ONE">
        <title>A Deeply Branching Thermophilic Bacterium with an Ancient Acetyl-CoA Pathway Dominates a Subsurface Ecosystem.</title>
        <authorList>
            <person name="Takami H."/>
            <person name="Noguchi H."/>
            <person name="Takaki Y."/>
            <person name="Uchiyama I."/>
            <person name="Toyoda A."/>
            <person name="Nishi S."/>
            <person name="Chee G.-J."/>
            <person name="Arai W."/>
            <person name="Nunoura T."/>
            <person name="Itoh T."/>
            <person name="Hattori M."/>
            <person name="Takai K."/>
        </authorList>
    </citation>
    <scope>NUCLEOTIDE SEQUENCE</scope>
</reference>
<keyword evidence="2" id="KW-0819">tRNA processing</keyword>
<evidence type="ECO:0000256" key="3">
    <source>
        <dbReference type="ARBA" id="ARBA00022723"/>
    </source>
</evidence>
<keyword evidence="3" id="KW-0479">Metal-binding</keyword>
<gene>
    <name evidence="6" type="ORF">HGMM_F17D01C24</name>
</gene>
<accession>H5SEQ1</accession>
<evidence type="ECO:0000256" key="1">
    <source>
        <dbReference type="ARBA" id="ARBA00007963"/>
    </source>
</evidence>
<dbReference type="PANTHER" id="PTHR12682">
    <property type="entry name" value="ARCHEASE"/>
    <property type="match status" value="1"/>
</dbReference>
<sequence>MTAGFEILDHTADIGVRAWGRTPEEMFEHAVRALFHLMYDPATIAPRLAREVEVHAEGYEYLLVDLFNEILYLFDAEKLAFGDVTILELSPERARIRLVGEPFDPSRHEGRIYVKAATLHQLKVEKRDGLWMGEVYLDI</sequence>
<organism evidence="6">
    <name type="scientific">uncultured Acidobacteriota bacterium</name>
    <dbReference type="NCBI Taxonomy" id="171953"/>
    <lineage>
        <taxon>Bacteria</taxon>
        <taxon>Pseudomonadati</taxon>
        <taxon>Acidobacteriota</taxon>
        <taxon>environmental samples</taxon>
    </lineage>
</organism>
<name>H5SEQ1_9BACT</name>
<dbReference type="GO" id="GO:0046872">
    <property type="term" value="F:metal ion binding"/>
    <property type="evidence" value="ECO:0007669"/>
    <property type="project" value="UniProtKB-KW"/>
</dbReference>
<evidence type="ECO:0000256" key="4">
    <source>
        <dbReference type="ARBA" id="ARBA00022837"/>
    </source>
</evidence>
<dbReference type="PANTHER" id="PTHR12682:SF11">
    <property type="entry name" value="PROTEIN ARCHEASE"/>
    <property type="match status" value="1"/>
</dbReference>
<reference evidence="6" key="1">
    <citation type="journal article" date="2005" name="Environ. Microbiol.">
        <title>Genetic and functional properties of uncultivated thermophilic crenarchaeotes from a subsurface gold mine as revealed by analysis of genome fragments.</title>
        <authorList>
            <person name="Nunoura T."/>
            <person name="Hirayama H."/>
            <person name="Takami H."/>
            <person name="Oida H."/>
            <person name="Nishi S."/>
            <person name="Shimamura S."/>
            <person name="Suzuki Y."/>
            <person name="Inagaki F."/>
            <person name="Takai K."/>
            <person name="Nealson K.H."/>
            <person name="Horikoshi K."/>
        </authorList>
    </citation>
    <scope>NUCLEOTIDE SEQUENCE</scope>
</reference>
<dbReference type="InterPro" id="IPR036820">
    <property type="entry name" value="Archease_dom_sf"/>
</dbReference>
<comment type="similarity">
    <text evidence="1">Belongs to the archease family.</text>
</comment>
<dbReference type="InterPro" id="IPR002804">
    <property type="entry name" value="Archease"/>
</dbReference>
<dbReference type="GO" id="GO:0008033">
    <property type="term" value="P:tRNA processing"/>
    <property type="evidence" value="ECO:0007669"/>
    <property type="project" value="UniProtKB-KW"/>
</dbReference>
<evidence type="ECO:0000259" key="5">
    <source>
        <dbReference type="Pfam" id="PF01951"/>
    </source>
</evidence>
<dbReference type="Gene3D" id="3.55.10.10">
    <property type="entry name" value="Archease domain"/>
    <property type="match status" value="1"/>
</dbReference>
<feature type="domain" description="Archease" evidence="5">
    <location>
        <begin position="5"/>
        <end position="139"/>
    </location>
</feature>
<dbReference type="EMBL" id="AP011695">
    <property type="protein sequence ID" value="BAL54637.1"/>
    <property type="molecule type" value="Genomic_DNA"/>
</dbReference>
<dbReference type="InterPro" id="IPR023572">
    <property type="entry name" value="Archease_dom"/>
</dbReference>
<dbReference type="Pfam" id="PF01951">
    <property type="entry name" value="Archease"/>
    <property type="match status" value="1"/>
</dbReference>
<dbReference type="AlphaFoldDB" id="H5SEQ1"/>
<protein>
    <submittedName>
        <fullName evidence="6">Hypothetical conserved protein</fullName>
    </submittedName>
</protein>